<dbReference type="SUPFAM" id="SSF51556">
    <property type="entry name" value="Metallo-dependent hydrolases"/>
    <property type="match status" value="1"/>
</dbReference>
<dbReference type="SUPFAM" id="SSF51338">
    <property type="entry name" value="Composite domain of metallo-dependent hydrolases"/>
    <property type="match status" value="1"/>
</dbReference>
<evidence type="ECO:0000313" key="7">
    <source>
        <dbReference type="Proteomes" id="UP001239462"/>
    </source>
</evidence>
<dbReference type="PANTHER" id="PTHR11271:SF6">
    <property type="entry name" value="GUANINE DEAMINASE"/>
    <property type="match status" value="1"/>
</dbReference>
<keyword evidence="2" id="KW-0479">Metal-binding</keyword>
<evidence type="ECO:0000256" key="2">
    <source>
        <dbReference type="ARBA" id="ARBA00022723"/>
    </source>
</evidence>
<dbReference type="RefSeq" id="WP_289166526.1">
    <property type="nucleotide sequence ID" value="NZ_JASZZN010000024.1"/>
</dbReference>
<keyword evidence="7" id="KW-1185">Reference proteome</keyword>
<comment type="cofactor">
    <cofactor evidence="1">
        <name>Zn(2+)</name>
        <dbReference type="ChEBI" id="CHEBI:29105"/>
    </cofactor>
</comment>
<comment type="caution">
    <text evidence="6">The sequence shown here is derived from an EMBL/GenBank/DDBJ whole genome shotgun (WGS) entry which is preliminary data.</text>
</comment>
<accession>A0ABT7PQ72</accession>
<dbReference type="InterPro" id="IPR006680">
    <property type="entry name" value="Amidohydro-rel"/>
</dbReference>
<dbReference type="InterPro" id="IPR011059">
    <property type="entry name" value="Metal-dep_hydrolase_composite"/>
</dbReference>
<evidence type="ECO:0000256" key="1">
    <source>
        <dbReference type="ARBA" id="ARBA00001947"/>
    </source>
</evidence>
<evidence type="ECO:0000259" key="5">
    <source>
        <dbReference type="Pfam" id="PF01979"/>
    </source>
</evidence>
<gene>
    <name evidence="6" type="ORF">QTN89_24555</name>
</gene>
<name>A0ABT7PQ72_9BACT</name>
<dbReference type="Gene3D" id="3.20.20.140">
    <property type="entry name" value="Metal-dependent hydrolases"/>
    <property type="match status" value="1"/>
</dbReference>
<feature type="domain" description="Amidohydrolase-related" evidence="5">
    <location>
        <begin position="55"/>
        <end position="420"/>
    </location>
</feature>
<evidence type="ECO:0000256" key="3">
    <source>
        <dbReference type="ARBA" id="ARBA00022801"/>
    </source>
</evidence>
<dbReference type="Pfam" id="PF01979">
    <property type="entry name" value="Amidohydro_1"/>
    <property type="match status" value="1"/>
</dbReference>
<proteinExistence type="predicted"/>
<dbReference type="InterPro" id="IPR051607">
    <property type="entry name" value="Metallo-dep_hydrolases"/>
</dbReference>
<dbReference type="InterPro" id="IPR032466">
    <property type="entry name" value="Metal_Hydrolase"/>
</dbReference>
<dbReference type="EMBL" id="JASZZN010000024">
    <property type="protein sequence ID" value="MDM4018647.1"/>
    <property type="molecule type" value="Genomic_DNA"/>
</dbReference>
<dbReference type="PANTHER" id="PTHR11271">
    <property type="entry name" value="GUANINE DEAMINASE"/>
    <property type="match status" value="1"/>
</dbReference>
<organism evidence="6 7">
    <name type="scientific">Roseiconus lacunae</name>
    <dbReference type="NCBI Taxonomy" id="2605694"/>
    <lineage>
        <taxon>Bacteria</taxon>
        <taxon>Pseudomonadati</taxon>
        <taxon>Planctomycetota</taxon>
        <taxon>Planctomycetia</taxon>
        <taxon>Pirellulales</taxon>
        <taxon>Pirellulaceae</taxon>
        <taxon>Roseiconus</taxon>
    </lineage>
</organism>
<dbReference type="Proteomes" id="UP001239462">
    <property type="component" value="Unassembled WGS sequence"/>
</dbReference>
<keyword evidence="4" id="KW-0862">Zinc</keyword>
<dbReference type="Gene3D" id="2.30.40.10">
    <property type="entry name" value="Urease, subunit C, domain 1"/>
    <property type="match status" value="1"/>
</dbReference>
<protein>
    <submittedName>
        <fullName evidence="6">Amidohydrolase family protein</fullName>
    </submittedName>
</protein>
<evidence type="ECO:0000313" key="6">
    <source>
        <dbReference type="EMBL" id="MDM4018647.1"/>
    </source>
</evidence>
<evidence type="ECO:0000256" key="4">
    <source>
        <dbReference type="ARBA" id="ARBA00022833"/>
    </source>
</evidence>
<keyword evidence="3" id="KW-0378">Hydrolase</keyword>
<sequence>MASTKTTVGGQILRCRADRSCSLQPGVIELTDETITDIQFGSIPTTVDFGDENTLVTPGLIDTHLHLPQFDSIGALGMPLLDWLSQVIFPAEAKWNDLDYARKMIKRVIEQCVSVGTTGVCAYSTSSYQATIAALEMFSEAGIRGVIGQSLMDRGGPDELTIPTDRLIDEVQSALQLFPSDRRMATAVTPRFALSCTEKTMRSVAHLAKEFRATIQTHLAETRRECHVISDHFDGMEYTEVYETMGLVTERSVFGHGIYLDQTAIGRLRNANAVIAHCPTANSFLGSGVMNRHDHLSRQVRLSLGSDIGAGFERSMVRVGRAMVEAAIAKQFQSDAFDSTGSVDFSCVPKASEAWYQITAGNAEAMGWAEAGRIQIGHPADLVVIHPTIPWRDSGDALSTVMFAWDDRWIRQTILRGVVVDLSPI</sequence>
<reference evidence="6 7" key="1">
    <citation type="submission" date="2023-06" db="EMBL/GenBank/DDBJ databases">
        <title>Roseiconus lacunae JC819 isolated from Gulf of Mannar region, Tamil Nadu.</title>
        <authorList>
            <person name="Pk S."/>
            <person name="Ch S."/>
            <person name="Ch V.R."/>
        </authorList>
    </citation>
    <scope>NUCLEOTIDE SEQUENCE [LARGE SCALE GENOMIC DNA]</scope>
    <source>
        <strain evidence="6 7">JC819</strain>
    </source>
</reference>